<reference evidence="4" key="1">
    <citation type="submission" date="2017-09" db="EMBL/GenBank/DDBJ databases">
        <title>Depth-based differentiation of microbial function through sediment-hosted aquifers and enrichment of novel symbionts in the deep terrestrial subsurface.</title>
        <authorList>
            <person name="Probst A.J."/>
            <person name="Ladd B."/>
            <person name="Jarett J.K."/>
            <person name="Geller-Mcgrath D.E."/>
            <person name="Sieber C.M.K."/>
            <person name="Emerson J.B."/>
            <person name="Anantharaman K."/>
            <person name="Thomas B.C."/>
            <person name="Malmstrom R."/>
            <person name="Stieglmeier M."/>
            <person name="Klingl A."/>
            <person name="Woyke T."/>
            <person name="Ryan C.M."/>
            <person name="Banfield J.F."/>
        </authorList>
    </citation>
    <scope>NUCLEOTIDE SEQUENCE [LARGE SCALE GENOMIC DNA]</scope>
</reference>
<evidence type="ECO:0000259" key="2">
    <source>
        <dbReference type="PROSITE" id="PS51384"/>
    </source>
</evidence>
<dbReference type="GO" id="GO:0016627">
    <property type="term" value="F:oxidoreductase activity, acting on the CH-CH group of donors"/>
    <property type="evidence" value="ECO:0007669"/>
    <property type="project" value="InterPro"/>
</dbReference>
<protein>
    <submittedName>
        <fullName evidence="3">Dihydroorotate dehydrogenase</fullName>
    </submittedName>
</protein>
<dbReference type="Gene3D" id="3.20.20.70">
    <property type="entry name" value="Aldolase class I"/>
    <property type="match status" value="1"/>
</dbReference>
<dbReference type="InterPro" id="IPR005720">
    <property type="entry name" value="Dihydroorotate_DH_cat"/>
</dbReference>
<dbReference type="InterPro" id="IPR039261">
    <property type="entry name" value="FNR_nucleotide-bd"/>
</dbReference>
<dbReference type="InterPro" id="IPR050353">
    <property type="entry name" value="PyrK_electron_transfer"/>
</dbReference>
<name>A0A2M7EB51_9BACT</name>
<dbReference type="PANTHER" id="PTHR43513:SF3">
    <property type="entry name" value="DIHYDROOROTATE DEHYDROGENASE B (NAD(+)), ELECTRON TRANSFER SUBUNIT-RELATED"/>
    <property type="match status" value="1"/>
</dbReference>
<dbReference type="SUPFAM" id="SSF52343">
    <property type="entry name" value="Ferredoxin reductase-like, C-terminal NADP-linked domain"/>
    <property type="match status" value="1"/>
</dbReference>
<dbReference type="PANTHER" id="PTHR43513">
    <property type="entry name" value="DIHYDROOROTATE DEHYDROGENASE B (NAD(+)), ELECTRON TRANSFER SUBUNIT"/>
    <property type="match status" value="1"/>
</dbReference>
<keyword evidence="1" id="KW-0560">Oxidoreductase</keyword>
<evidence type="ECO:0000313" key="3">
    <source>
        <dbReference type="EMBL" id="PIV64931.1"/>
    </source>
</evidence>
<accession>A0A2M7EB51</accession>
<dbReference type="PROSITE" id="PS51384">
    <property type="entry name" value="FAD_FR"/>
    <property type="match status" value="1"/>
</dbReference>
<organism evidence="3 4">
    <name type="scientific">Candidatus Nealsonbacteria bacterium CG01_land_8_20_14_3_00_12</name>
    <dbReference type="NCBI Taxonomy" id="1974697"/>
    <lineage>
        <taxon>Bacteria</taxon>
        <taxon>Candidatus Nealsoniibacteriota</taxon>
    </lineage>
</organism>
<sequence length="475" mass="52613">MKYKIFDKEISGPFTIPSGIVTTEVSTIEKIANEIPEIGILTTKSIGPELRVGYREPIIAQIAPFSFINAVGLTNPGVEEFRKRISKIKIPRDKFLLISIFGGNEKEFRGVAETLFDFANGFELNISCPHTEKYGQTIGKDTAILEKIVKSISSLGKPVFVKISPNLDVKETVKATLKGGASGITAINTRGPELFLHDNHSVLSNKVGGISGRAILELGLKCVKEIRNLTDLPIIACGGISTAGDLRRYKLAGATFFGIGSALSGMNTEEMKQYFHQLLIDFWKGTDETVSFLKEKLNTEYQKYTVRENKFLAEDLFLLKLNKEIEIEPGQFIFAWLPEKGEKPFSVFDDDPLTLLIKKRGCFTQELSRLKGGDILYIRGPYGNSLKLNGKTLLVGGGTGIAGLYLFAKKYQNTISLLGAKDKNHLAYLEEFKKLSKETYLSTENGEMGRRGLVTDILPEIVEKTKPEYCLNCGP</sequence>
<dbReference type="SUPFAM" id="SSF51395">
    <property type="entry name" value="FMN-linked oxidoreductases"/>
    <property type="match status" value="1"/>
</dbReference>
<proteinExistence type="predicted"/>
<dbReference type="Gene3D" id="2.40.30.10">
    <property type="entry name" value="Translation factors"/>
    <property type="match status" value="1"/>
</dbReference>
<dbReference type="Pfam" id="PF01180">
    <property type="entry name" value="DHO_dh"/>
    <property type="match status" value="1"/>
</dbReference>
<dbReference type="Proteomes" id="UP000230766">
    <property type="component" value="Unassembled WGS sequence"/>
</dbReference>
<dbReference type="SUPFAM" id="SSF63380">
    <property type="entry name" value="Riboflavin synthase domain-like"/>
    <property type="match status" value="1"/>
</dbReference>
<dbReference type="AlphaFoldDB" id="A0A2M7EB51"/>
<dbReference type="InterPro" id="IPR017938">
    <property type="entry name" value="Riboflavin_synthase-like_b-brl"/>
</dbReference>
<feature type="domain" description="FAD-binding FR-type" evidence="2">
    <location>
        <begin position="299"/>
        <end position="388"/>
    </location>
</feature>
<gene>
    <name evidence="3" type="ORF">COS09_02275</name>
</gene>
<comment type="caution">
    <text evidence="3">The sequence shown here is derived from an EMBL/GenBank/DDBJ whole genome shotgun (WGS) entry which is preliminary data.</text>
</comment>
<feature type="non-terminal residue" evidence="3">
    <location>
        <position position="475"/>
    </location>
</feature>
<dbReference type="Gene3D" id="3.40.50.80">
    <property type="entry name" value="Nucleotide-binding domain of ferredoxin-NADP reductase (FNR) module"/>
    <property type="match status" value="1"/>
</dbReference>
<evidence type="ECO:0000313" key="4">
    <source>
        <dbReference type="Proteomes" id="UP000230766"/>
    </source>
</evidence>
<dbReference type="EMBL" id="PETJ01000059">
    <property type="protein sequence ID" value="PIV64931.1"/>
    <property type="molecule type" value="Genomic_DNA"/>
</dbReference>
<dbReference type="InterPro" id="IPR017927">
    <property type="entry name" value="FAD-bd_FR_type"/>
</dbReference>
<dbReference type="GO" id="GO:0005737">
    <property type="term" value="C:cytoplasm"/>
    <property type="evidence" value="ECO:0007669"/>
    <property type="project" value="InterPro"/>
</dbReference>
<dbReference type="InterPro" id="IPR013785">
    <property type="entry name" value="Aldolase_TIM"/>
</dbReference>
<evidence type="ECO:0000256" key="1">
    <source>
        <dbReference type="ARBA" id="ARBA00023002"/>
    </source>
</evidence>